<evidence type="ECO:0000256" key="1">
    <source>
        <dbReference type="SAM" id="SignalP"/>
    </source>
</evidence>
<evidence type="ECO:0000313" key="2">
    <source>
        <dbReference type="EMBL" id="KAL3315263.1"/>
    </source>
</evidence>
<gene>
    <name evidence="2" type="ORF">Ciccas_006113</name>
</gene>
<evidence type="ECO:0000313" key="3">
    <source>
        <dbReference type="Proteomes" id="UP001626550"/>
    </source>
</evidence>
<dbReference type="AlphaFoldDB" id="A0ABD2Q6R3"/>
<keyword evidence="3" id="KW-1185">Reference proteome</keyword>
<proteinExistence type="predicted"/>
<sequence length="86" mass="9376">MNKFLGLFALAFVLFLVISPEVEAQKPMVVAPYPGAVNSVGFGNSMSCSACMLCMVDCDHQCQKKFLEGRRVTCIQDCVGKCAFKC</sequence>
<keyword evidence="1" id="KW-0732">Signal</keyword>
<dbReference type="Proteomes" id="UP001626550">
    <property type="component" value="Unassembled WGS sequence"/>
</dbReference>
<comment type="caution">
    <text evidence="2">The sequence shown here is derived from an EMBL/GenBank/DDBJ whole genome shotgun (WGS) entry which is preliminary data.</text>
</comment>
<protein>
    <submittedName>
        <fullName evidence="2">Uncharacterized protein</fullName>
    </submittedName>
</protein>
<name>A0ABD2Q6R3_9PLAT</name>
<reference evidence="2 3" key="1">
    <citation type="submission" date="2024-11" db="EMBL/GenBank/DDBJ databases">
        <title>Adaptive evolution of stress response genes in parasites aligns with host niche diversity.</title>
        <authorList>
            <person name="Hahn C."/>
            <person name="Resl P."/>
        </authorList>
    </citation>
    <scope>NUCLEOTIDE SEQUENCE [LARGE SCALE GENOMIC DNA]</scope>
    <source>
        <strain evidence="2">EGGRZ-B1_66</strain>
        <tissue evidence="2">Body</tissue>
    </source>
</reference>
<organism evidence="2 3">
    <name type="scientific">Cichlidogyrus casuarinus</name>
    <dbReference type="NCBI Taxonomy" id="1844966"/>
    <lineage>
        <taxon>Eukaryota</taxon>
        <taxon>Metazoa</taxon>
        <taxon>Spiralia</taxon>
        <taxon>Lophotrochozoa</taxon>
        <taxon>Platyhelminthes</taxon>
        <taxon>Monogenea</taxon>
        <taxon>Monopisthocotylea</taxon>
        <taxon>Dactylogyridea</taxon>
        <taxon>Ancyrocephalidae</taxon>
        <taxon>Cichlidogyrus</taxon>
    </lineage>
</organism>
<feature type="chain" id="PRO_5044753428" evidence="1">
    <location>
        <begin position="25"/>
        <end position="86"/>
    </location>
</feature>
<feature type="signal peptide" evidence="1">
    <location>
        <begin position="1"/>
        <end position="24"/>
    </location>
</feature>
<dbReference type="EMBL" id="JBJKFK010000790">
    <property type="protein sequence ID" value="KAL3315263.1"/>
    <property type="molecule type" value="Genomic_DNA"/>
</dbReference>
<accession>A0ABD2Q6R3</accession>